<dbReference type="InterPro" id="IPR050300">
    <property type="entry name" value="GDXG_lipolytic_enzyme"/>
</dbReference>
<dbReference type="GO" id="GO:0016787">
    <property type="term" value="F:hydrolase activity"/>
    <property type="evidence" value="ECO:0007669"/>
    <property type="project" value="UniProtKB-KW"/>
</dbReference>
<dbReference type="Gene3D" id="3.40.50.1820">
    <property type="entry name" value="alpha/beta hydrolase"/>
    <property type="match status" value="1"/>
</dbReference>
<dbReference type="Pfam" id="PF20434">
    <property type="entry name" value="BD-FAE"/>
    <property type="match status" value="1"/>
</dbReference>
<organism evidence="3 4">
    <name type="scientific">Methylobacterium mesophilicum SR1.6/6</name>
    <dbReference type="NCBI Taxonomy" id="908290"/>
    <lineage>
        <taxon>Bacteria</taxon>
        <taxon>Pseudomonadati</taxon>
        <taxon>Pseudomonadota</taxon>
        <taxon>Alphaproteobacteria</taxon>
        <taxon>Hyphomicrobiales</taxon>
        <taxon>Methylobacteriaceae</taxon>
        <taxon>Methylobacterium</taxon>
    </lineage>
</organism>
<dbReference type="Proteomes" id="UP000012488">
    <property type="component" value="Chromosome"/>
</dbReference>
<dbReference type="EMBL" id="CP043538">
    <property type="protein sequence ID" value="QGY06429.1"/>
    <property type="molecule type" value="Genomic_DNA"/>
</dbReference>
<dbReference type="PANTHER" id="PTHR48081:SF9">
    <property type="entry name" value="CARBOXYLESTERASE"/>
    <property type="match status" value="1"/>
</dbReference>
<proteinExistence type="predicted"/>
<dbReference type="OrthoDB" id="9771666at2"/>
<name>A0A6B9FZ38_9HYPH</name>
<dbReference type="ESTHER" id="9rhiz-m7z2m9">
    <property type="family name" value="BD-FAE"/>
</dbReference>
<feature type="domain" description="BD-FAE-like" evidence="2">
    <location>
        <begin position="42"/>
        <end position="225"/>
    </location>
</feature>
<evidence type="ECO:0000256" key="1">
    <source>
        <dbReference type="ARBA" id="ARBA00022801"/>
    </source>
</evidence>
<evidence type="ECO:0000313" key="3">
    <source>
        <dbReference type="EMBL" id="QGY06429.1"/>
    </source>
</evidence>
<dbReference type="InterPro" id="IPR019826">
    <property type="entry name" value="Carboxylesterase_B_AS"/>
</dbReference>
<reference evidence="3 4" key="1">
    <citation type="journal article" date="2012" name="Genet. Mol. Biol.">
        <title>Analysis of 16S rRNA and mxaF genes revealing insights into Methylobacterium niche-specific plant association.</title>
        <authorList>
            <person name="Dourado M.N."/>
            <person name="Andreote F.D."/>
            <person name="Dini-Andreote F."/>
            <person name="Conti R."/>
            <person name="Araujo J.M."/>
            <person name="Araujo W.L."/>
        </authorList>
    </citation>
    <scope>NUCLEOTIDE SEQUENCE [LARGE SCALE GENOMIC DNA]</scope>
    <source>
        <strain evidence="3 4">SR1.6/6</strain>
    </source>
</reference>
<keyword evidence="1 3" id="KW-0378">Hydrolase</keyword>
<dbReference type="InterPro" id="IPR029058">
    <property type="entry name" value="AB_hydrolase_fold"/>
</dbReference>
<dbReference type="KEGG" id="mmes:MMSR116_30365"/>
<sequence length="274" mass="28267">MLSYISSKVLGVALMLLNLLAPAEVRVHKDVSYAAGGQQLADVYQPNTAGPHPVVVFLYGGGWRSGSKKAVAFLGAALARQGIVTVIPEYRHFPNGSLSDILTDNAAAVAWTIAHAETFGGDPKRVVVAGHSSGAWAAAMLGLDGTWLEHAGSSPAALAGVIGLSGPYTVSSLTETVDEEVFAGSDPTLQPINHAAGPHPAMLLLTGANDQDVRPSGTIALADRLKAAGNDPEMHIYPGLGHGGTLLSIGLPFARRAPVIADIKHFVEGVHAAL</sequence>
<dbReference type="SUPFAM" id="SSF53474">
    <property type="entry name" value="alpha/beta-Hydrolases"/>
    <property type="match status" value="1"/>
</dbReference>
<evidence type="ECO:0000313" key="4">
    <source>
        <dbReference type="Proteomes" id="UP000012488"/>
    </source>
</evidence>
<evidence type="ECO:0000259" key="2">
    <source>
        <dbReference type="Pfam" id="PF20434"/>
    </source>
</evidence>
<protein>
    <submittedName>
        <fullName evidence="3">Alpha/beta hydrolase</fullName>
    </submittedName>
</protein>
<dbReference type="PANTHER" id="PTHR48081">
    <property type="entry name" value="AB HYDROLASE SUPERFAMILY PROTEIN C4A8.06C"/>
    <property type="match status" value="1"/>
</dbReference>
<reference evidence="3 4" key="2">
    <citation type="journal article" date="2013" name="Genome Announc.">
        <title>Draft Genome Sequence of Methylobacterium mesophilicum Strain SR1.6/6, Isolated from Citrus sinensis.</title>
        <authorList>
            <person name="Marinho Almeida D."/>
            <person name="Dini-Andreote F."/>
            <person name="Camargo Neves A.A."/>
            <person name="Juca Ramos R.T."/>
            <person name="Andreote F.D."/>
            <person name="Carneiro A.R."/>
            <person name="Oliveira de Souza Lima A."/>
            <person name="Caracciolo Gomes de Sa P.H."/>
            <person name="Ribeiro Barbosa M.S."/>
            <person name="Araujo W.L."/>
            <person name="Silva A."/>
        </authorList>
    </citation>
    <scope>NUCLEOTIDE SEQUENCE [LARGE SCALE GENOMIC DNA]</scope>
    <source>
        <strain evidence="3 4">SR1.6/6</strain>
    </source>
</reference>
<gene>
    <name evidence="3" type="ORF">MMSR116_30365</name>
</gene>
<accession>A0A6B9FZ38</accession>
<dbReference type="InterPro" id="IPR049492">
    <property type="entry name" value="BD-FAE-like_dom"/>
</dbReference>
<dbReference type="PROSITE" id="PS00122">
    <property type="entry name" value="CARBOXYLESTERASE_B_1"/>
    <property type="match status" value="1"/>
</dbReference>
<dbReference type="AlphaFoldDB" id="A0A6B9FZ38"/>